<sequence length="470" mass="49973">MALRDILAEKRAPRAGTSAAVASLREAFGERIVTGEDVRRAHAHTMTYLPTQSPDAVVFAQTEEDVQRVVAICAANDTPIIPFGIGSSLEGHVNAPLGGISLDLSRMDKVLAINAEDLDCVVEPGVTREALNAHLRDTGLFFPIDPGANASLGGMASTRASGTNAVRYGTMRDNVIAVTAVMADGRIIRTARRAKKTSAGYDMTRLLVGSEGTLGIITKLNLKLYGIPEAILSGVCPFPSVRDAVNTVIQTVQTGIPVARIELLDAQSMEAANAYAKLDLKPQPSLFVEFHGSPASVAEQAETFGMLAEENGGGALEASTRPEERSKLWKVRHDMYWASVALRPGCRAIATDVCVPVSRLADCIGETQADLEANGLIGPIIGHVGDGNFHVTLLLDMEDTREIDAAEAFMARLAARAVDMDGTCTGEHGVGQGKRGYLSAELGDTVDFMRAIKHALDPKGIMNPGKIFML</sequence>
<organism evidence="9 10">
    <name type="scientific">Jiella mangrovi</name>
    <dbReference type="NCBI Taxonomy" id="2821407"/>
    <lineage>
        <taxon>Bacteria</taxon>
        <taxon>Pseudomonadati</taxon>
        <taxon>Pseudomonadota</taxon>
        <taxon>Alphaproteobacteria</taxon>
        <taxon>Hyphomicrobiales</taxon>
        <taxon>Aurantimonadaceae</taxon>
        <taxon>Jiella</taxon>
    </lineage>
</organism>
<dbReference type="InterPro" id="IPR006094">
    <property type="entry name" value="Oxid_FAD_bind_N"/>
</dbReference>
<dbReference type="EC" id="1.1.2.4" evidence="7"/>
<dbReference type="RefSeq" id="WP_209593341.1">
    <property type="nucleotide sequence ID" value="NZ_JAGJCF010000002.1"/>
</dbReference>
<accession>A0ABS4BEJ0</accession>
<evidence type="ECO:0000256" key="6">
    <source>
        <dbReference type="ARBA" id="ARBA00023002"/>
    </source>
</evidence>
<dbReference type="InterPro" id="IPR016171">
    <property type="entry name" value="Vanillyl_alc_oxidase_C-sub2"/>
</dbReference>
<evidence type="ECO:0000313" key="10">
    <source>
        <dbReference type="Proteomes" id="UP000678276"/>
    </source>
</evidence>
<name>A0ABS4BEJ0_9HYPH</name>
<dbReference type="InterPro" id="IPR036318">
    <property type="entry name" value="FAD-bd_PCMH-like_sf"/>
</dbReference>
<evidence type="ECO:0000313" key="9">
    <source>
        <dbReference type="EMBL" id="MBP0614947.1"/>
    </source>
</evidence>
<keyword evidence="3" id="KW-0285">Flavoprotein</keyword>
<evidence type="ECO:0000256" key="1">
    <source>
        <dbReference type="ARBA" id="ARBA00001974"/>
    </source>
</evidence>
<dbReference type="PANTHER" id="PTHR11748">
    <property type="entry name" value="D-LACTATE DEHYDROGENASE"/>
    <property type="match status" value="1"/>
</dbReference>
<dbReference type="Pfam" id="PF01565">
    <property type="entry name" value="FAD_binding_4"/>
    <property type="match status" value="1"/>
</dbReference>
<gene>
    <name evidence="9" type="ORF">J6595_05065</name>
</gene>
<dbReference type="InterPro" id="IPR004113">
    <property type="entry name" value="FAD-bd_oxidored_4_C"/>
</dbReference>
<dbReference type="PROSITE" id="PS51387">
    <property type="entry name" value="FAD_PCMH"/>
    <property type="match status" value="1"/>
</dbReference>
<dbReference type="Proteomes" id="UP000678276">
    <property type="component" value="Unassembled WGS sequence"/>
</dbReference>
<evidence type="ECO:0000256" key="5">
    <source>
        <dbReference type="ARBA" id="ARBA00022946"/>
    </source>
</evidence>
<evidence type="ECO:0000256" key="2">
    <source>
        <dbReference type="ARBA" id="ARBA00008000"/>
    </source>
</evidence>
<reference evidence="9 10" key="1">
    <citation type="submission" date="2021-04" db="EMBL/GenBank/DDBJ databases">
        <title>Whole genome sequence of Jiella sp. KSK16Y-1.</title>
        <authorList>
            <person name="Tuo L."/>
        </authorList>
    </citation>
    <scope>NUCLEOTIDE SEQUENCE [LARGE SCALE GENOMIC DNA]</scope>
    <source>
        <strain evidence="9 10">KSK16Y-1</strain>
    </source>
</reference>
<keyword evidence="4" id="KW-0274">FAD</keyword>
<keyword evidence="5" id="KW-0809">Transit peptide</keyword>
<comment type="caution">
    <text evidence="9">The sequence shown here is derived from an EMBL/GenBank/DDBJ whole genome shotgun (WGS) entry which is preliminary data.</text>
</comment>
<dbReference type="Gene3D" id="3.30.465.10">
    <property type="match status" value="1"/>
</dbReference>
<dbReference type="EMBL" id="JAGJCF010000002">
    <property type="protein sequence ID" value="MBP0614947.1"/>
    <property type="molecule type" value="Genomic_DNA"/>
</dbReference>
<dbReference type="Gene3D" id="3.30.70.2740">
    <property type="match status" value="1"/>
</dbReference>
<dbReference type="InterPro" id="IPR016166">
    <property type="entry name" value="FAD-bd_PCMH"/>
</dbReference>
<dbReference type="InterPro" id="IPR016169">
    <property type="entry name" value="FAD-bd_PCMH_sub2"/>
</dbReference>
<feature type="domain" description="FAD-binding PCMH-type" evidence="8">
    <location>
        <begin position="50"/>
        <end position="227"/>
    </location>
</feature>
<evidence type="ECO:0000256" key="3">
    <source>
        <dbReference type="ARBA" id="ARBA00022630"/>
    </source>
</evidence>
<proteinExistence type="inferred from homology"/>
<keyword evidence="6" id="KW-0560">Oxidoreductase</keyword>
<dbReference type="Pfam" id="PF02913">
    <property type="entry name" value="FAD-oxidase_C"/>
    <property type="match status" value="1"/>
</dbReference>
<protein>
    <recommendedName>
        <fullName evidence="7">D-lactate dehydrogenase (cytochrome)</fullName>
        <ecNumber evidence="7">1.1.2.4</ecNumber>
    </recommendedName>
</protein>
<evidence type="ECO:0000259" key="8">
    <source>
        <dbReference type="PROSITE" id="PS51387"/>
    </source>
</evidence>
<evidence type="ECO:0000256" key="4">
    <source>
        <dbReference type="ARBA" id="ARBA00022827"/>
    </source>
</evidence>
<dbReference type="SUPFAM" id="SSF55103">
    <property type="entry name" value="FAD-linked oxidases, C-terminal domain"/>
    <property type="match status" value="1"/>
</dbReference>
<dbReference type="SUPFAM" id="SSF56176">
    <property type="entry name" value="FAD-binding/transporter-associated domain-like"/>
    <property type="match status" value="1"/>
</dbReference>
<comment type="cofactor">
    <cofactor evidence="1">
        <name>FAD</name>
        <dbReference type="ChEBI" id="CHEBI:57692"/>
    </cofactor>
</comment>
<dbReference type="Gene3D" id="1.10.45.10">
    <property type="entry name" value="Vanillyl-alcohol Oxidase, Chain A, domain 4"/>
    <property type="match status" value="1"/>
</dbReference>
<comment type="similarity">
    <text evidence="2">Belongs to the FAD-binding oxidoreductase/transferase type 4 family.</text>
</comment>
<keyword evidence="10" id="KW-1185">Reference proteome</keyword>
<evidence type="ECO:0000256" key="7">
    <source>
        <dbReference type="ARBA" id="ARBA00038897"/>
    </source>
</evidence>
<dbReference type="PANTHER" id="PTHR11748:SF111">
    <property type="entry name" value="D-LACTATE DEHYDROGENASE, MITOCHONDRIAL-RELATED"/>
    <property type="match status" value="1"/>
</dbReference>
<dbReference type="InterPro" id="IPR016164">
    <property type="entry name" value="FAD-linked_Oxase-like_C"/>
</dbReference>